<feature type="non-terminal residue" evidence="3">
    <location>
        <position position="187"/>
    </location>
</feature>
<name>A0A564Z4J0_HYMDI</name>
<organism evidence="3 4">
    <name type="scientific">Hymenolepis diminuta</name>
    <name type="common">Rat tapeworm</name>
    <dbReference type="NCBI Taxonomy" id="6216"/>
    <lineage>
        <taxon>Eukaryota</taxon>
        <taxon>Metazoa</taxon>
        <taxon>Spiralia</taxon>
        <taxon>Lophotrochozoa</taxon>
        <taxon>Platyhelminthes</taxon>
        <taxon>Cestoda</taxon>
        <taxon>Eucestoda</taxon>
        <taxon>Cyclophyllidea</taxon>
        <taxon>Hymenolepididae</taxon>
        <taxon>Hymenolepis</taxon>
    </lineage>
</organism>
<evidence type="ECO:0000259" key="2">
    <source>
        <dbReference type="Pfam" id="PF22589"/>
    </source>
</evidence>
<feature type="domain" description="Sperm microtubule inner protein 1 C-terminal" evidence="2">
    <location>
        <begin position="73"/>
        <end position="184"/>
    </location>
</feature>
<dbReference type="InterPro" id="IPR054323">
    <property type="entry name" value="SPMIP1_C"/>
</dbReference>
<proteinExistence type="predicted"/>
<gene>
    <name evidence="3" type="ORF">WMSIL1_LOCUS12370</name>
</gene>
<dbReference type="EMBL" id="CABIJS010000611">
    <property type="protein sequence ID" value="VUZ54209.1"/>
    <property type="molecule type" value="Genomic_DNA"/>
</dbReference>
<accession>A0A564Z4J0</accession>
<keyword evidence="4" id="KW-1185">Reference proteome</keyword>
<dbReference type="Pfam" id="PF22589">
    <property type="entry name" value="SPMIP1"/>
    <property type="match status" value="1"/>
</dbReference>
<evidence type="ECO:0000313" key="3">
    <source>
        <dbReference type="EMBL" id="VUZ54209.1"/>
    </source>
</evidence>
<evidence type="ECO:0000256" key="1">
    <source>
        <dbReference type="SAM" id="Coils"/>
    </source>
</evidence>
<evidence type="ECO:0000313" key="4">
    <source>
        <dbReference type="Proteomes" id="UP000321570"/>
    </source>
</evidence>
<reference evidence="3 4" key="1">
    <citation type="submission" date="2019-07" db="EMBL/GenBank/DDBJ databases">
        <authorList>
            <person name="Jastrzebski P J."/>
            <person name="Paukszto L."/>
            <person name="Jastrzebski P J."/>
        </authorList>
    </citation>
    <scope>NUCLEOTIDE SEQUENCE [LARGE SCALE GENOMIC DNA]</scope>
    <source>
        <strain evidence="3 4">WMS-il1</strain>
    </source>
</reference>
<keyword evidence="1" id="KW-0175">Coiled coil</keyword>
<dbReference type="Proteomes" id="UP000321570">
    <property type="component" value="Unassembled WGS sequence"/>
</dbReference>
<dbReference type="AlphaFoldDB" id="A0A564Z4J0"/>
<protein>
    <recommendedName>
        <fullName evidence="2">Sperm microtubule inner protein 1 C-terminal domain-containing protein</fullName>
    </recommendedName>
</protein>
<dbReference type="PANTHER" id="PTHR35826:SF1">
    <property type="entry name" value="PROTEIN ATP6V1FNB-LIKE"/>
    <property type="match status" value="1"/>
</dbReference>
<dbReference type="PANTHER" id="PTHR35826">
    <property type="entry name" value="PROTEIN ATP6V1FNB-LIKE"/>
    <property type="match status" value="1"/>
</dbReference>
<feature type="coiled-coil region" evidence="1">
    <location>
        <begin position="61"/>
        <end position="97"/>
    </location>
</feature>
<sequence>MARNILDNVQFSQTYKDQIRKEEDAIYKFFVKHKDSYCSPEILGTASKVIRKKMEMSSLKHDRCNAILKAAEERREKEEAEYEKKAKERERDELELGSSSMVDLMRPVSPDVKATLYEGISAEDGGRAKYLKLRKKKGPEDKYNFILPCSWEYGWSFRETADLANIKKSYHHRNLFKDSLYNCNENP</sequence>